<dbReference type="InterPro" id="IPR020556">
    <property type="entry name" value="Amidase_CS"/>
</dbReference>
<dbReference type="Gene3D" id="3.90.1300.10">
    <property type="entry name" value="Amidase signature (AS) domain"/>
    <property type="match status" value="1"/>
</dbReference>
<dbReference type="InterPro" id="IPR023631">
    <property type="entry name" value="Amidase_dom"/>
</dbReference>
<dbReference type="Pfam" id="PF01425">
    <property type="entry name" value="Amidase"/>
    <property type="match status" value="1"/>
</dbReference>
<keyword evidence="4" id="KW-1185">Reference proteome</keyword>
<evidence type="ECO:0000313" key="4">
    <source>
        <dbReference type="Proteomes" id="UP001318040"/>
    </source>
</evidence>
<dbReference type="GeneID" id="116953353"/>
<feature type="active site" description="Charge relay system" evidence="2">
    <location>
        <position position="131"/>
    </location>
</feature>
<dbReference type="PROSITE" id="PS00571">
    <property type="entry name" value="AMIDASES"/>
    <property type="match status" value="1"/>
</dbReference>
<dbReference type="CTD" id="158584"/>
<dbReference type="InterPro" id="IPR052739">
    <property type="entry name" value="FAAH2"/>
</dbReference>
<name>A0AAJ7U468_PETMA</name>
<comment type="similarity">
    <text evidence="1">Belongs to the amidase family.</text>
</comment>
<reference evidence="5 6" key="1">
    <citation type="submission" date="2025-04" db="UniProtKB">
        <authorList>
            <consortium name="RefSeq"/>
        </authorList>
    </citation>
    <scope>IDENTIFICATION</scope>
    <source>
        <tissue evidence="5 6">Sperm</tissue>
    </source>
</reference>
<organism evidence="4 5">
    <name type="scientific">Petromyzon marinus</name>
    <name type="common">Sea lamprey</name>
    <dbReference type="NCBI Taxonomy" id="7757"/>
    <lineage>
        <taxon>Eukaryota</taxon>
        <taxon>Metazoa</taxon>
        <taxon>Chordata</taxon>
        <taxon>Craniata</taxon>
        <taxon>Vertebrata</taxon>
        <taxon>Cyclostomata</taxon>
        <taxon>Hyperoartia</taxon>
        <taxon>Petromyzontiformes</taxon>
        <taxon>Petromyzontidae</taxon>
        <taxon>Petromyzon</taxon>
    </lineage>
</organism>
<dbReference type="PANTHER" id="PTHR43372:SF4">
    <property type="entry name" value="FATTY-ACID AMIDE HYDROLASE 2"/>
    <property type="match status" value="1"/>
</dbReference>
<dbReference type="SUPFAM" id="SSF75304">
    <property type="entry name" value="Amidase signature (AS) enzymes"/>
    <property type="match status" value="1"/>
</dbReference>
<feature type="active site" description="Acyl-ester intermediate" evidence="2">
    <location>
        <position position="230"/>
    </location>
</feature>
<dbReference type="RefSeq" id="XP_032829379.1">
    <property type="nucleotide sequence ID" value="XM_032973488.1"/>
</dbReference>
<evidence type="ECO:0000256" key="2">
    <source>
        <dbReference type="PIRSR" id="PIRSR001221-1"/>
    </source>
</evidence>
<dbReference type="Proteomes" id="UP001318040">
    <property type="component" value="Chromosome 51"/>
</dbReference>
<evidence type="ECO:0000313" key="6">
    <source>
        <dbReference type="RefSeq" id="XP_032829379.1"/>
    </source>
</evidence>
<dbReference type="GO" id="GO:0016787">
    <property type="term" value="F:hydrolase activity"/>
    <property type="evidence" value="ECO:0007669"/>
    <property type="project" value="UniProtKB-KW"/>
</dbReference>
<feature type="active site" description="Charge relay system" evidence="2">
    <location>
        <position position="206"/>
    </location>
</feature>
<dbReference type="InterPro" id="IPR036928">
    <property type="entry name" value="AS_sf"/>
</dbReference>
<proteinExistence type="inferred from homology"/>
<evidence type="ECO:0000259" key="3">
    <source>
        <dbReference type="Pfam" id="PF01425"/>
    </source>
</evidence>
<gene>
    <name evidence="5 6" type="primary">FAAH2</name>
</gene>
<dbReference type="RefSeq" id="XP_032829377.1">
    <property type="nucleotide sequence ID" value="XM_032973486.1"/>
</dbReference>
<dbReference type="KEGG" id="pmrn:116953353"/>
<dbReference type="PIRSF" id="PIRSF001221">
    <property type="entry name" value="Amidase_fungi"/>
    <property type="match status" value="1"/>
</dbReference>
<accession>A0AAJ7U468</accession>
<dbReference type="PANTHER" id="PTHR43372">
    <property type="entry name" value="FATTY-ACID AMIDE HYDROLASE"/>
    <property type="match status" value="1"/>
</dbReference>
<feature type="domain" description="Amidase" evidence="3">
    <location>
        <begin position="70"/>
        <end position="513"/>
    </location>
</feature>
<dbReference type="AlphaFoldDB" id="A0AAJ7U468"/>
<dbReference type="GO" id="GO:0012505">
    <property type="term" value="C:endomembrane system"/>
    <property type="evidence" value="ECO:0007669"/>
    <property type="project" value="TreeGrafter"/>
</dbReference>
<evidence type="ECO:0000256" key="1">
    <source>
        <dbReference type="ARBA" id="ARBA00009199"/>
    </source>
</evidence>
<keyword evidence="5 6" id="KW-0378">Hydrolase</keyword>
<protein>
    <submittedName>
        <fullName evidence="5 6">Fatty-acid amide hydrolase 2</fullName>
    </submittedName>
</protein>
<sequence length="536" mass="57405">MHVMERVVLALLRLLSQTLLLVMAAWRWLGLSAPRVPLPPLDASPSSPLLLPATELAGRIRRREVRSVAVLNACIDRIRAINPVVNAVVADRFVEALAEAARVDERLASTTGDEKKLEEETPLLGVPFTAKEAFAIQGLPNSSGLLSRNGVRSQQDAAAVAALRRAGAIPLGVTNCSELCMWYESSNLVYGLTRNPYDTRRIVGGSSGGEGAVLAAAGCAIGIGSDIGGSIRMPAFFNGIFGHKPTAGVVPNGGQFPNASGAQGELLVTGPMCRYAQDLLPVLRIMAGPKASLLKLEEEVDLRRLRFFSMEHDGGSPYVGRVHAELIAAQRRVVAHLQERLGVQVQSLALDKFKFSFQIWSATMSLPGKDGKPAQSFAELMGDRGPAVSPRWELLKWPLGLSRHTLPAIGLGLMESLANLNPKAAAGFVRLGGELRAELSALLGDDGVLLYPSHPCPAPFHSEPMLTPFNFAYTGIFNVLGLPVTQCPLGLGKDHVPLGIQVVGNHRQDRLTLAVARELERGFGGWVKPDRDPGAN</sequence>
<evidence type="ECO:0000313" key="5">
    <source>
        <dbReference type="RefSeq" id="XP_032829377.1"/>
    </source>
</evidence>